<gene>
    <name evidence="12" type="ORF">FHR24_001803</name>
</gene>
<evidence type="ECO:0000259" key="10">
    <source>
        <dbReference type="Pfam" id="PF00593"/>
    </source>
</evidence>
<dbReference type="InterPro" id="IPR000531">
    <property type="entry name" value="Beta-barrel_TonB"/>
</dbReference>
<evidence type="ECO:0000256" key="8">
    <source>
        <dbReference type="PROSITE-ProRule" id="PRU01360"/>
    </source>
</evidence>
<sequence>MLFIMFSLVCFQSQAQSFKKTTGTIVDENGEPLIGANIYKLGTKIITTSDFDGQYIINAKKGDILKFTYLGFENKTLTVKNPTLNITLKSNVENLNDVVLIGYGSVKKKELTGAVARVEAEELEKIVTSDLGSALQGQVSGVNVVAPSTPGGESEILIRGITSVGGDNTPLYVVDNIIQDGDPRIPPSEIETIDILKDAASTAIYGARGAAGVILITTKKGEAGTLKVRFNGSSAIQLRKPAIPLLNATEQLYVNTVSFRNTTGNVDADLRIPTLQNPYALQNDTDLNKLIFNDQAYVHNYNTSVSGGTKELTYNVTMGIFNQKGLQLNSNYERFNTRSNTTYKKGKLSVGTSVGLSIDKRDIPRNNLLSQAIVYNPNQNGLVLDDFNDLLDNGDQANRLTWVLQSLKTKQYLKNLRSNASINLNYDVNDNISIRANSGVTYNVGRGKIKVPYQEVINSSTKQPITQPTNSYIEDNSTERVNFYAEVGTNIKKEIGEHKLNLGLFFTAEKTTSDQFRARRLEAVNKDLDVLNSATGEQIVSSGFDFVDTRLSQIARFQYNYKGKYNFSSSVRFDRSSKFLYENNFAMFPSMAFAWNVSDENFWDDFKSTVNNFKVRITHGTVGNDRIAPYEHTATITQNIDYIGSNGTNEILNNGATQTDFKNPNLKWETTRQTNLGIDMAFLKNKITLGADFYTTNKENMLFPIFLPTSAGGGNNATIVYNAGNMTNKGLELSLKYRNRIGKVSYQMTGTFATNQNKITKINGDSDFLFTNDNGLVSRASTQSRITAHKVGREAGAFYLWRTNGIIDTEEKLAEYQTIDGNAKMGDVRFIDQNNDKQLDDNDRVYSGSGLPKYEIGYNVNANYKNFDFSMNWYASLGHEIMNGFNAWAYGFGRHKDLIYQWSEANPITTVPAYRDDIRNHRNFIGYSDLWLEDGSYLRLRQVTLGYSLPKKTTKNLGIERLRFYISSQNPLTFTKYTGYNPEVGGGVTAKGLDKGTGPISVQYLAGINFNF</sequence>
<dbReference type="RefSeq" id="WP_243846535.1">
    <property type="nucleotide sequence ID" value="NZ_JAASQL010000002.1"/>
</dbReference>
<evidence type="ECO:0000256" key="3">
    <source>
        <dbReference type="ARBA" id="ARBA00022452"/>
    </source>
</evidence>
<keyword evidence="4 8" id="KW-0812">Transmembrane</keyword>
<dbReference type="InterPro" id="IPR037066">
    <property type="entry name" value="Plug_dom_sf"/>
</dbReference>
<dbReference type="Gene3D" id="2.40.170.20">
    <property type="entry name" value="TonB-dependent receptor, beta-barrel domain"/>
    <property type="match status" value="1"/>
</dbReference>
<dbReference type="Gene3D" id="2.170.130.10">
    <property type="entry name" value="TonB-dependent receptor, plug domain"/>
    <property type="match status" value="1"/>
</dbReference>
<organism evidence="12 13">
    <name type="scientific">Wenyingzhuangia heitensis</name>
    <dbReference type="NCBI Taxonomy" id="1487859"/>
    <lineage>
        <taxon>Bacteria</taxon>
        <taxon>Pseudomonadati</taxon>
        <taxon>Bacteroidota</taxon>
        <taxon>Flavobacteriia</taxon>
        <taxon>Flavobacteriales</taxon>
        <taxon>Flavobacteriaceae</taxon>
        <taxon>Wenyingzhuangia</taxon>
    </lineage>
</organism>
<evidence type="ECO:0000259" key="11">
    <source>
        <dbReference type="Pfam" id="PF07715"/>
    </source>
</evidence>
<dbReference type="Pfam" id="PF13715">
    <property type="entry name" value="CarbopepD_reg_2"/>
    <property type="match status" value="1"/>
</dbReference>
<evidence type="ECO:0000256" key="5">
    <source>
        <dbReference type="ARBA" id="ARBA00023077"/>
    </source>
</evidence>
<keyword evidence="7 8" id="KW-0998">Cell outer membrane</keyword>
<name>A0ABX0UBP8_9FLAO</name>
<dbReference type="InterPro" id="IPR012910">
    <property type="entry name" value="Plug_dom"/>
</dbReference>
<dbReference type="InterPro" id="IPR036942">
    <property type="entry name" value="Beta-barrel_TonB_sf"/>
</dbReference>
<comment type="subcellular location">
    <subcellularLocation>
        <location evidence="1 8">Cell outer membrane</location>
        <topology evidence="1 8">Multi-pass membrane protein</topology>
    </subcellularLocation>
</comment>
<proteinExistence type="inferred from homology"/>
<dbReference type="Pfam" id="PF00593">
    <property type="entry name" value="TonB_dep_Rec_b-barrel"/>
    <property type="match status" value="1"/>
</dbReference>
<evidence type="ECO:0000313" key="12">
    <source>
        <dbReference type="EMBL" id="NIJ45335.1"/>
    </source>
</evidence>
<dbReference type="SUPFAM" id="SSF49464">
    <property type="entry name" value="Carboxypeptidase regulatory domain-like"/>
    <property type="match status" value="1"/>
</dbReference>
<dbReference type="SUPFAM" id="SSF56935">
    <property type="entry name" value="Porins"/>
    <property type="match status" value="1"/>
</dbReference>
<dbReference type="EMBL" id="JAASQL010000002">
    <property type="protein sequence ID" value="NIJ45335.1"/>
    <property type="molecule type" value="Genomic_DNA"/>
</dbReference>
<evidence type="ECO:0000256" key="7">
    <source>
        <dbReference type="ARBA" id="ARBA00023237"/>
    </source>
</evidence>
<feature type="domain" description="TonB-dependent receptor plug" evidence="11">
    <location>
        <begin position="108"/>
        <end position="213"/>
    </location>
</feature>
<evidence type="ECO:0000256" key="9">
    <source>
        <dbReference type="RuleBase" id="RU003357"/>
    </source>
</evidence>
<keyword evidence="13" id="KW-1185">Reference proteome</keyword>
<dbReference type="Pfam" id="PF07715">
    <property type="entry name" value="Plug"/>
    <property type="match status" value="1"/>
</dbReference>
<dbReference type="NCBIfam" id="TIGR04056">
    <property type="entry name" value="OMP_RagA_SusC"/>
    <property type="match status" value="1"/>
</dbReference>
<dbReference type="Gene3D" id="2.60.40.1120">
    <property type="entry name" value="Carboxypeptidase-like, regulatory domain"/>
    <property type="match status" value="1"/>
</dbReference>
<dbReference type="InterPro" id="IPR008969">
    <property type="entry name" value="CarboxyPept-like_regulatory"/>
</dbReference>
<feature type="domain" description="TonB-dependent receptor-like beta-barrel" evidence="10">
    <location>
        <begin position="376"/>
        <end position="760"/>
    </location>
</feature>
<evidence type="ECO:0000256" key="1">
    <source>
        <dbReference type="ARBA" id="ARBA00004571"/>
    </source>
</evidence>
<dbReference type="InterPro" id="IPR023996">
    <property type="entry name" value="TonB-dep_OMP_SusC/RagA"/>
</dbReference>
<evidence type="ECO:0000256" key="4">
    <source>
        <dbReference type="ARBA" id="ARBA00022692"/>
    </source>
</evidence>
<accession>A0ABX0UBP8</accession>
<dbReference type="NCBIfam" id="TIGR04057">
    <property type="entry name" value="SusC_RagA_signa"/>
    <property type="match status" value="1"/>
</dbReference>
<keyword evidence="5 9" id="KW-0798">TonB box</keyword>
<evidence type="ECO:0000313" key="13">
    <source>
        <dbReference type="Proteomes" id="UP000745859"/>
    </source>
</evidence>
<evidence type="ECO:0000256" key="2">
    <source>
        <dbReference type="ARBA" id="ARBA00022448"/>
    </source>
</evidence>
<evidence type="ECO:0000256" key="6">
    <source>
        <dbReference type="ARBA" id="ARBA00023136"/>
    </source>
</evidence>
<dbReference type="InterPro" id="IPR023997">
    <property type="entry name" value="TonB-dep_OMP_SusC/RagA_CS"/>
</dbReference>
<reference evidence="12 13" key="1">
    <citation type="submission" date="2020-03" db="EMBL/GenBank/DDBJ databases">
        <title>Genomic Encyclopedia of Type Strains, Phase IV (KMG-IV): sequencing the most valuable type-strain genomes for metagenomic binning, comparative biology and taxonomic classification.</title>
        <authorList>
            <person name="Goeker M."/>
        </authorList>
    </citation>
    <scope>NUCLEOTIDE SEQUENCE [LARGE SCALE GENOMIC DNA]</scope>
    <source>
        <strain evidence="12 13">DSM 101599</strain>
    </source>
</reference>
<keyword evidence="2 8" id="KW-0813">Transport</keyword>
<dbReference type="Proteomes" id="UP000745859">
    <property type="component" value="Unassembled WGS sequence"/>
</dbReference>
<keyword evidence="6 8" id="KW-0472">Membrane</keyword>
<keyword evidence="3 8" id="KW-1134">Transmembrane beta strand</keyword>
<comment type="caution">
    <text evidence="12">The sequence shown here is derived from an EMBL/GenBank/DDBJ whole genome shotgun (WGS) entry which is preliminary data.</text>
</comment>
<dbReference type="PROSITE" id="PS52016">
    <property type="entry name" value="TONB_DEPENDENT_REC_3"/>
    <property type="match status" value="1"/>
</dbReference>
<dbReference type="InterPro" id="IPR039426">
    <property type="entry name" value="TonB-dep_rcpt-like"/>
</dbReference>
<protein>
    <submittedName>
        <fullName evidence="12">TonB-linked SusC/RagA family outer membrane protein</fullName>
    </submittedName>
</protein>
<comment type="similarity">
    <text evidence="8 9">Belongs to the TonB-dependent receptor family.</text>
</comment>